<feature type="compositionally biased region" description="Low complexity" evidence="2">
    <location>
        <begin position="339"/>
        <end position="349"/>
    </location>
</feature>
<comment type="caution">
    <text evidence="4">The sequence shown here is derived from an EMBL/GenBank/DDBJ whole genome shotgun (WGS) entry which is preliminary data.</text>
</comment>
<dbReference type="PROSITE" id="PS50222">
    <property type="entry name" value="EF_HAND_2"/>
    <property type="match status" value="2"/>
</dbReference>
<dbReference type="AlphaFoldDB" id="A0A9P1DCC1"/>
<dbReference type="SUPFAM" id="SSF47473">
    <property type="entry name" value="EF-hand"/>
    <property type="match status" value="1"/>
</dbReference>
<dbReference type="CDD" id="cd05382">
    <property type="entry name" value="CAP_GAPR1-like"/>
    <property type="match status" value="1"/>
</dbReference>
<evidence type="ECO:0000256" key="1">
    <source>
        <dbReference type="ARBA" id="ARBA00022837"/>
    </source>
</evidence>
<dbReference type="CDD" id="cd00051">
    <property type="entry name" value="EFh"/>
    <property type="match status" value="1"/>
</dbReference>
<dbReference type="Gene3D" id="3.40.33.10">
    <property type="entry name" value="CAP"/>
    <property type="match status" value="1"/>
</dbReference>
<proteinExistence type="predicted"/>
<feature type="region of interest" description="Disordered" evidence="2">
    <location>
        <begin position="330"/>
        <end position="358"/>
    </location>
</feature>
<dbReference type="Proteomes" id="UP001152797">
    <property type="component" value="Unassembled WGS sequence"/>
</dbReference>
<evidence type="ECO:0000313" key="4">
    <source>
        <dbReference type="EMBL" id="CAI4006887.1"/>
    </source>
</evidence>
<protein>
    <submittedName>
        <fullName evidence="6">Golgi-associated plant pathogenesis-related protein 1</fullName>
    </submittedName>
</protein>
<gene>
    <name evidence="4" type="ORF">C1SCF055_LOCUS32486</name>
</gene>
<dbReference type="PROSITE" id="PS00018">
    <property type="entry name" value="EF_HAND_1"/>
    <property type="match status" value="2"/>
</dbReference>
<reference evidence="5" key="2">
    <citation type="submission" date="2024-04" db="EMBL/GenBank/DDBJ databases">
        <authorList>
            <person name="Chen Y."/>
            <person name="Shah S."/>
            <person name="Dougan E. K."/>
            <person name="Thang M."/>
            <person name="Chan C."/>
        </authorList>
    </citation>
    <scope>NUCLEOTIDE SEQUENCE [LARGE SCALE GENOMIC DNA]</scope>
</reference>
<dbReference type="Pfam" id="PF00188">
    <property type="entry name" value="CAP"/>
    <property type="match status" value="1"/>
</dbReference>
<dbReference type="Gene3D" id="1.10.238.10">
    <property type="entry name" value="EF-hand"/>
    <property type="match status" value="1"/>
</dbReference>
<evidence type="ECO:0000259" key="3">
    <source>
        <dbReference type="PROSITE" id="PS50222"/>
    </source>
</evidence>
<dbReference type="Gene3D" id="3.40.30.10">
    <property type="entry name" value="Glutaredoxin"/>
    <property type="match status" value="1"/>
</dbReference>
<dbReference type="Pfam" id="PF13499">
    <property type="entry name" value="EF-hand_7"/>
    <property type="match status" value="1"/>
</dbReference>
<dbReference type="PROSITE" id="PS01009">
    <property type="entry name" value="CRISP_1"/>
    <property type="match status" value="1"/>
</dbReference>
<accession>A0A9P1DCC1</accession>
<evidence type="ECO:0000313" key="6">
    <source>
        <dbReference type="EMBL" id="CAL4794199.1"/>
    </source>
</evidence>
<dbReference type="InterPro" id="IPR018247">
    <property type="entry name" value="EF_Hand_1_Ca_BS"/>
</dbReference>
<evidence type="ECO:0000313" key="5">
    <source>
        <dbReference type="EMBL" id="CAL1160262.1"/>
    </source>
</evidence>
<dbReference type="EMBL" id="CAMXCT030003913">
    <property type="protein sequence ID" value="CAL4794199.1"/>
    <property type="molecule type" value="Genomic_DNA"/>
</dbReference>
<dbReference type="OrthoDB" id="10263155at2759"/>
<dbReference type="SUPFAM" id="SSF55797">
    <property type="entry name" value="PR-1-like"/>
    <property type="match status" value="1"/>
</dbReference>
<keyword evidence="1" id="KW-0106">Calcium</keyword>
<dbReference type="InterPro" id="IPR002048">
    <property type="entry name" value="EF_hand_dom"/>
</dbReference>
<dbReference type="PRINTS" id="PR00837">
    <property type="entry name" value="V5TPXLIKE"/>
</dbReference>
<dbReference type="GO" id="GO:0005576">
    <property type="term" value="C:extracellular region"/>
    <property type="evidence" value="ECO:0007669"/>
    <property type="project" value="InterPro"/>
</dbReference>
<reference evidence="4" key="1">
    <citation type="submission" date="2022-10" db="EMBL/GenBank/DDBJ databases">
        <authorList>
            <person name="Chen Y."/>
            <person name="Dougan E. K."/>
            <person name="Chan C."/>
            <person name="Rhodes N."/>
            <person name="Thang M."/>
        </authorList>
    </citation>
    <scope>NUCLEOTIDE SEQUENCE</scope>
</reference>
<organism evidence="4">
    <name type="scientific">Cladocopium goreaui</name>
    <dbReference type="NCBI Taxonomy" id="2562237"/>
    <lineage>
        <taxon>Eukaryota</taxon>
        <taxon>Sar</taxon>
        <taxon>Alveolata</taxon>
        <taxon>Dinophyceae</taxon>
        <taxon>Suessiales</taxon>
        <taxon>Symbiodiniaceae</taxon>
        <taxon>Cladocopium</taxon>
    </lineage>
</organism>
<dbReference type="SMART" id="SM00198">
    <property type="entry name" value="SCP"/>
    <property type="match status" value="1"/>
</dbReference>
<feature type="domain" description="EF-hand" evidence="3">
    <location>
        <begin position="125"/>
        <end position="160"/>
    </location>
</feature>
<name>A0A9P1DCC1_9DINO</name>
<dbReference type="EMBL" id="CAMXCT010003913">
    <property type="protein sequence ID" value="CAI4006887.1"/>
    <property type="molecule type" value="Genomic_DNA"/>
</dbReference>
<evidence type="ECO:0000256" key="2">
    <source>
        <dbReference type="SAM" id="MobiDB-lite"/>
    </source>
</evidence>
<dbReference type="InterPro" id="IPR001283">
    <property type="entry name" value="CRISP-related"/>
</dbReference>
<evidence type="ECO:0000313" key="7">
    <source>
        <dbReference type="Proteomes" id="UP001152797"/>
    </source>
</evidence>
<dbReference type="InterPro" id="IPR014044">
    <property type="entry name" value="CAP_dom"/>
</dbReference>
<dbReference type="InterPro" id="IPR034113">
    <property type="entry name" value="SCP_GAPR1-like"/>
</dbReference>
<dbReference type="GO" id="GO:0005509">
    <property type="term" value="F:calcium ion binding"/>
    <property type="evidence" value="ECO:0007669"/>
    <property type="project" value="InterPro"/>
</dbReference>
<dbReference type="InterPro" id="IPR018244">
    <property type="entry name" value="Allrgn_V5/Tpx1_CS"/>
</dbReference>
<dbReference type="PANTHER" id="PTHR10334">
    <property type="entry name" value="CYSTEINE-RICH SECRETORY PROTEIN-RELATED"/>
    <property type="match status" value="1"/>
</dbReference>
<sequence length="437" mass="48099">MAELVIYGRDSCGMCTAFKKECEKNKLKYKYANIEDAAVKTEMFRKVRACSWFKGGRFGLPLVDVYGSIQERPSIASVLEAQKKFPKDEDVEKIRKQFKELDANKDGTLQFAEMKKMLQSLNSKLSEIQIQKLFCQADVNQNGTVELDEFIDFVMHGKQAVAKVMQEPPQQTPTATGVRDEWKKQTLEAHNRYRANHGAANLEWSDECYLSAKKQANACQEKGAMFHDNCSGPSGRHGQNIYWCSAPGSSTEDMVHAWYQEITNPGYDFDAATFKSGTGHFTQVVWKGSKQVGMALSEDGRFCVANYYPAGNVMGHFKENVLKGGTPLSKVEAPKPKAKAAPAPAAAKAGGSDGDQWSAPKVLELKGASAEKEGDINKMFEGCPFPFKDRVMKALADGADSVTIEKKEEVGGPRTSIEVTIKQGCSTSRVRGTYGGG</sequence>
<dbReference type="InterPro" id="IPR035940">
    <property type="entry name" value="CAP_sf"/>
</dbReference>
<keyword evidence="7" id="KW-1185">Reference proteome</keyword>
<dbReference type="EMBL" id="CAMXCT020003913">
    <property type="protein sequence ID" value="CAL1160262.1"/>
    <property type="molecule type" value="Genomic_DNA"/>
</dbReference>
<feature type="domain" description="EF-hand" evidence="3">
    <location>
        <begin position="89"/>
        <end position="124"/>
    </location>
</feature>
<dbReference type="InterPro" id="IPR011992">
    <property type="entry name" value="EF-hand-dom_pair"/>
</dbReference>
<dbReference type="SMART" id="SM00054">
    <property type="entry name" value="EFh"/>
    <property type="match status" value="2"/>
</dbReference>